<evidence type="ECO:0000256" key="17">
    <source>
        <dbReference type="ARBA" id="ARBA00023008"/>
    </source>
</evidence>
<evidence type="ECO:0000313" key="23">
    <source>
        <dbReference type="EMBL" id="CAF3666267.1"/>
    </source>
</evidence>
<keyword evidence="6 20" id="KW-0109">Calcium transport</keyword>
<keyword evidence="19 20" id="KW-0472">Membrane</keyword>
<dbReference type="Pfam" id="PF00689">
    <property type="entry name" value="Cation_ATPase_C"/>
    <property type="match status" value="1"/>
</dbReference>
<dbReference type="SMART" id="SM00831">
    <property type="entry name" value="Cation_ATPase_N"/>
    <property type="match status" value="1"/>
</dbReference>
<proteinExistence type="inferred from homology"/>
<keyword evidence="18 20" id="KW-0406">Ion transport</keyword>
<keyword evidence="14" id="KW-0112">Calmodulin-binding</keyword>
<dbReference type="GO" id="GO:0005524">
    <property type="term" value="F:ATP binding"/>
    <property type="evidence" value="ECO:0007669"/>
    <property type="project" value="UniProtKB-KW"/>
</dbReference>
<dbReference type="SUPFAM" id="SSF81665">
    <property type="entry name" value="Calcium ATPase, transmembrane domain M"/>
    <property type="match status" value="1"/>
</dbReference>
<dbReference type="SUPFAM" id="SSF56784">
    <property type="entry name" value="HAD-like"/>
    <property type="match status" value="1"/>
</dbReference>
<evidence type="ECO:0000256" key="10">
    <source>
        <dbReference type="ARBA" id="ARBA00022796"/>
    </source>
</evidence>
<feature type="region of interest" description="Disordered" evidence="21">
    <location>
        <begin position="287"/>
        <end position="307"/>
    </location>
</feature>
<dbReference type="InterPro" id="IPR044492">
    <property type="entry name" value="P_typ_ATPase_HD_dom"/>
</dbReference>
<keyword evidence="3 20" id="KW-0813">Transport</keyword>
<feature type="transmembrane region" description="Helical" evidence="20">
    <location>
        <begin position="143"/>
        <end position="162"/>
    </location>
</feature>
<dbReference type="PANTHER" id="PTHR24093">
    <property type="entry name" value="CATION TRANSPORTING ATPASE"/>
    <property type="match status" value="1"/>
</dbReference>
<dbReference type="InterPro" id="IPR023299">
    <property type="entry name" value="ATPase_P-typ_cyto_dom_N"/>
</dbReference>
<keyword evidence="13" id="KW-0460">Magnesium</keyword>
<comment type="function">
    <text evidence="20">Catalyzes the hydrolysis of ATP coupled with the transport of calcium.</text>
</comment>
<dbReference type="SUPFAM" id="SSF81660">
    <property type="entry name" value="Metal cation-transporting ATPase, ATP-binding domain N"/>
    <property type="match status" value="1"/>
</dbReference>
<dbReference type="PANTHER" id="PTHR24093:SF369">
    <property type="entry name" value="CALCIUM-TRANSPORTING ATPASE"/>
    <property type="match status" value="1"/>
</dbReference>
<organism evidence="23 24">
    <name type="scientific">Rotaria sordida</name>
    <dbReference type="NCBI Taxonomy" id="392033"/>
    <lineage>
        <taxon>Eukaryota</taxon>
        <taxon>Metazoa</taxon>
        <taxon>Spiralia</taxon>
        <taxon>Gnathifera</taxon>
        <taxon>Rotifera</taxon>
        <taxon>Eurotatoria</taxon>
        <taxon>Bdelloidea</taxon>
        <taxon>Philodinida</taxon>
        <taxon>Philodinidae</taxon>
        <taxon>Rotaria</taxon>
    </lineage>
</organism>
<evidence type="ECO:0000256" key="14">
    <source>
        <dbReference type="ARBA" id="ARBA00022860"/>
    </source>
</evidence>
<dbReference type="InterPro" id="IPR004014">
    <property type="entry name" value="ATPase_P-typ_cation-transptr_N"/>
</dbReference>
<feature type="transmembrane region" description="Helical" evidence="20">
    <location>
        <begin position="366"/>
        <end position="389"/>
    </location>
</feature>
<dbReference type="SFLD" id="SFLDG00002">
    <property type="entry name" value="C1.7:_P-type_atpase_like"/>
    <property type="match status" value="1"/>
</dbReference>
<dbReference type="InterPro" id="IPR001757">
    <property type="entry name" value="P_typ_ATPase"/>
</dbReference>
<dbReference type="Pfam" id="PF08282">
    <property type="entry name" value="Hydrolase_3"/>
    <property type="match status" value="1"/>
</dbReference>
<dbReference type="GO" id="GO:0046872">
    <property type="term" value="F:metal ion binding"/>
    <property type="evidence" value="ECO:0007669"/>
    <property type="project" value="UniProtKB-KW"/>
</dbReference>
<dbReference type="FunFam" id="2.70.150.10:FF:000001">
    <property type="entry name" value="Calcium-transporting ATPase"/>
    <property type="match status" value="1"/>
</dbReference>
<keyword evidence="15" id="KW-1278">Translocase</keyword>
<gene>
    <name evidence="23" type="ORF">OTI717_LOCUS10255</name>
</gene>
<dbReference type="Gene3D" id="1.20.1110.10">
    <property type="entry name" value="Calcium-transporting ATPase, transmembrane domain"/>
    <property type="match status" value="3"/>
</dbReference>
<keyword evidence="16 20" id="KW-1133">Transmembrane helix</keyword>
<dbReference type="Pfam" id="PF13246">
    <property type="entry name" value="Cation_ATPase"/>
    <property type="match status" value="1"/>
</dbReference>
<evidence type="ECO:0000256" key="11">
    <source>
        <dbReference type="ARBA" id="ARBA00022837"/>
    </source>
</evidence>
<evidence type="ECO:0000256" key="9">
    <source>
        <dbReference type="ARBA" id="ARBA00022741"/>
    </source>
</evidence>
<dbReference type="Pfam" id="PF00690">
    <property type="entry name" value="Cation_ATPase_N"/>
    <property type="match status" value="1"/>
</dbReference>
<dbReference type="InterPro" id="IPR008250">
    <property type="entry name" value="ATPase_P-typ_transduc_dom_A_sf"/>
</dbReference>
<keyword evidence="17" id="KW-0186">Copper</keyword>
<comment type="caution">
    <text evidence="20">Lacks conserved residue(s) required for the propagation of feature annotation.</text>
</comment>
<dbReference type="GO" id="GO:0006825">
    <property type="term" value="P:copper ion transport"/>
    <property type="evidence" value="ECO:0007669"/>
    <property type="project" value="UniProtKB-KW"/>
</dbReference>
<keyword evidence="5" id="KW-0597">Phosphoprotein</keyword>
<dbReference type="InterPro" id="IPR022141">
    <property type="entry name" value="ATP_Ca_trans_C"/>
</dbReference>
<dbReference type="Pfam" id="PF00122">
    <property type="entry name" value="E1-E2_ATPase"/>
    <property type="match status" value="1"/>
</dbReference>
<feature type="transmembrane region" description="Helical" evidence="20">
    <location>
        <begin position="1006"/>
        <end position="1026"/>
    </location>
</feature>
<evidence type="ECO:0000256" key="1">
    <source>
        <dbReference type="ARBA" id="ARBA00004651"/>
    </source>
</evidence>
<dbReference type="NCBIfam" id="TIGR01494">
    <property type="entry name" value="ATPase_P-type"/>
    <property type="match status" value="3"/>
</dbReference>
<dbReference type="PRINTS" id="PR00119">
    <property type="entry name" value="CATATPASE"/>
</dbReference>
<dbReference type="SFLD" id="SFLDF00027">
    <property type="entry name" value="p-type_atpase"/>
    <property type="match status" value="1"/>
</dbReference>
<feature type="transmembrane region" description="Helical" evidence="20">
    <location>
        <begin position="1038"/>
        <end position="1059"/>
    </location>
</feature>
<keyword evidence="9 20" id="KW-0547">Nucleotide-binding</keyword>
<sequence>MAKKKKTTAGHNNLTAEEAGREFGLSVRELEALMQTRGHEGIQELNETYGGLSGLAQKLKTNLITGLSNDENDLSMRAAAFGRNEIPQQPPKTFFRLMFDALQDVTLIILIICAVISFALSFYHPGEETFEAAHRPKEANVEWIEGAAIIIAVIVVVLVTAFNDWTKERQFRGLRSKIDLDQKFNVIRENTVRQIPTKDIVVGDICQIKYGDALPVDGVVVQSNDLKIDESSLTGESDLVKKHESRDPFLLSGTNIMEGSGKMLVLAVGEHSQTGMSFKLLGTAKEDGSANKKSDAKKKQNATADAEVKERLVNTESKADATVNNHDTTELQEVVPADAKQTGSDDEPERHKAAERSILQAKLTRLAIQIGYAGMTIAILTVLVLLIRFSIEEFVQRRERWSNKYWSRFVRYLITGITVLVVAVPEGLPLAVTISLAYAVKKMMIDNNLVRHLDACETMGNATAICSDKTGTLTTNRMTVVQVYIGEKHWKNVENPIKAKEIVIPARTKEIIFEGISINSSYSSKLLPPAEKEIFPKQIGNKTECALLGFVEILEGSYDEIRTHYPVEKYVHVYTFNSVRKNMSTVVRRPDSTIRMYTKGASEIVLKKCKTILNRNGDIVPFSTVDYDRLVQTVIEPMACDGLRTICIAYRDFQSINLPDWDDETNIVDQLTCICICGIEDPVRPEVPDAIAKCRNAGITVRMVTGDNVNTARSIALKCGIISPNDSFLVLEGKEFNRRIRSKPDGEVEQILFDKVWPQLRVLARSSPLDKYVLVRGIIASKISPTREVVAVTGDGTNDGPALKKADVGFAMGIQGTDVAKEASDIILVDDNFNSIVKAVMWGRNVYDSIAKFLQFQLTVNVVAVFCAFIGACIVKESPLRAVQMLWVNLIMDTLASLALATEVPTEELLTRKPYGRTRPLISRTMMKNILGHAIYQLAVMLFILFAGPKVFDMDDGRPVDNVFRPSEHFTMIFNVFVLMTLFNEINCRKIHGEKNVFRGIFTNPIFYGIWIVTFVVQILLVQYGSFAFSCVALSFEQWMWCLLFGVTVLLWNQVVNLIPGTRHMPKWGAGEVYESTSPMDIGPEGQSRGGASLTKGQILWLRGITRLQTQLRVIEAFEDSIDRHPPEFATLDRLRANTVPKLSSYYYDTQRPYPLHTVITTDNQSLPEKVIQETEIAVVDAFYQPPLSNQPLLSMTSKAPTSNTLHDTETELQ</sequence>
<dbReference type="GO" id="GO:0051480">
    <property type="term" value="P:regulation of cytosolic calcium ion concentration"/>
    <property type="evidence" value="ECO:0007669"/>
    <property type="project" value="TreeGrafter"/>
</dbReference>
<evidence type="ECO:0000256" key="3">
    <source>
        <dbReference type="ARBA" id="ARBA00022448"/>
    </source>
</evidence>
<dbReference type="FunFam" id="3.40.50.1000:FF:000144">
    <property type="entry name" value="copper-transporting ATPase 1 isoform X2"/>
    <property type="match status" value="1"/>
</dbReference>
<dbReference type="Gene3D" id="3.40.1110.10">
    <property type="entry name" value="Calcium-transporting ATPase, cytoplasmic domain N"/>
    <property type="match status" value="1"/>
</dbReference>
<feature type="transmembrane region" description="Helical" evidence="20">
    <location>
        <begin position="105"/>
        <end position="123"/>
    </location>
</feature>
<evidence type="ECO:0000256" key="13">
    <source>
        <dbReference type="ARBA" id="ARBA00022842"/>
    </source>
</evidence>
<evidence type="ECO:0000256" key="12">
    <source>
        <dbReference type="ARBA" id="ARBA00022840"/>
    </source>
</evidence>
<dbReference type="FunFam" id="1.20.1110.10:FF:000002">
    <property type="entry name" value="Calcium-transporting ATPase"/>
    <property type="match status" value="1"/>
</dbReference>
<dbReference type="CDD" id="cd02081">
    <property type="entry name" value="P-type_ATPase_Ca_PMCA-like"/>
    <property type="match status" value="1"/>
</dbReference>
<dbReference type="InterPro" id="IPR006068">
    <property type="entry name" value="ATPase_P-typ_cation-transptr_C"/>
</dbReference>
<dbReference type="InterPro" id="IPR036412">
    <property type="entry name" value="HAD-like_sf"/>
</dbReference>
<keyword evidence="8" id="KW-0479">Metal-binding</keyword>
<evidence type="ECO:0000256" key="19">
    <source>
        <dbReference type="ARBA" id="ARBA00023136"/>
    </source>
</evidence>
<feature type="compositionally biased region" description="Polar residues" evidence="21">
    <location>
        <begin position="1191"/>
        <end position="1206"/>
    </location>
</feature>
<dbReference type="InterPro" id="IPR018303">
    <property type="entry name" value="ATPase_P-typ_P_site"/>
</dbReference>
<dbReference type="GO" id="GO:0005516">
    <property type="term" value="F:calmodulin binding"/>
    <property type="evidence" value="ECO:0007669"/>
    <property type="project" value="UniProtKB-KW"/>
</dbReference>
<keyword evidence="4" id="KW-1003">Cell membrane</keyword>
<comment type="subcellular location">
    <subcellularLocation>
        <location evidence="1">Cell membrane</location>
        <topology evidence="1">Multi-pass membrane protein</topology>
    </subcellularLocation>
    <subcellularLocation>
        <location evidence="20">Membrane</location>
        <topology evidence="20">Multi-pass membrane protein</topology>
    </subcellularLocation>
</comment>
<keyword evidence="7 20" id="KW-0812">Transmembrane</keyword>
<dbReference type="InterPro" id="IPR023298">
    <property type="entry name" value="ATPase_P-typ_TM_dom_sf"/>
</dbReference>
<dbReference type="InterPro" id="IPR006408">
    <property type="entry name" value="P-type_ATPase_IIB"/>
</dbReference>
<feature type="domain" description="Cation-transporting P-type ATPase N-terminal" evidence="22">
    <location>
        <begin position="48"/>
        <end position="122"/>
    </location>
</feature>
<dbReference type="AlphaFoldDB" id="A0A818S3Y9"/>
<feature type="transmembrane region" description="Helical" evidence="20">
    <location>
        <begin position="409"/>
        <end position="440"/>
    </location>
</feature>
<dbReference type="InterPro" id="IPR059000">
    <property type="entry name" value="ATPase_P-type_domA"/>
</dbReference>
<dbReference type="SUPFAM" id="SSF81653">
    <property type="entry name" value="Calcium ATPase, transduction domain A"/>
    <property type="match status" value="1"/>
</dbReference>
<dbReference type="EC" id="7.2.2.10" evidence="20"/>
<evidence type="ECO:0000313" key="24">
    <source>
        <dbReference type="Proteomes" id="UP000663823"/>
    </source>
</evidence>
<dbReference type="GO" id="GO:0005886">
    <property type="term" value="C:plasma membrane"/>
    <property type="evidence" value="ECO:0007669"/>
    <property type="project" value="UniProtKB-SubCell"/>
</dbReference>
<evidence type="ECO:0000256" key="6">
    <source>
        <dbReference type="ARBA" id="ARBA00022568"/>
    </source>
</evidence>
<evidence type="ECO:0000256" key="21">
    <source>
        <dbReference type="SAM" id="MobiDB-lite"/>
    </source>
</evidence>
<evidence type="ECO:0000256" key="8">
    <source>
        <dbReference type="ARBA" id="ARBA00022723"/>
    </source>
</evidence>
<evidence type="ECO:0000259" key="22">
    <source>
        <dbReference type="SMART" id="SM00831"/>
    </source>
</evidence>
<dbReference type="Proteomes" id="UP000663823">
    <property type="component" value="Unassembled WGS sequence"/>
</dbReference>
<feature type="transmembrane region" description="Helical" evidence="20">
    <location>
        <begin position="853"/>
        <end position="874"/>
    </location>
</feature>
<dbReference type="FunFam" id="1.20.1110.10:FF:000013">
    <property type="entry name" value="Calcium-transporting ATPase"/>
    <property type="match status" value="1"/>
</dbReference>
<dbReference type="FunFam" id="1.20.1110.10:FF:000001">
    <property type="entry name" value="Calcium-transporting ATPase"/>
    <property type="match status" value="1"/>
</dbReference>
<dbReference type="SFLD" id="SFLDS00003">
    <property type="entry name" value="Haloacid_Dehalogenase"/>
    <property type="match status" value="1"/>
</dbReference>
<evidence type="ECO:0000256" key="4">
    <source>
        <dbReference type="ARBA" id="ARBA00022475"/>
    </source>
</evidence>
<dbReference type="Pfam" id="PF12424">
    <property type="entry name" value="ATP_Ca_trans_C"/>
    <property type="match status" value="1"/>
</dbReference>
<dbReference type="GO" id="GO:0005388">
    <property type="term" value="F:P-type calcium transporter activity"/>
    <property type="evidence" value="ECO:0007669"/>
    <property type="project" value="UniProtKB-EC"/>
</dbReference>
<protein>
    <recommendedName>
        <fullName evidence="20">Calcium-transporting ATPase</fullName>
        <ecNumber evidence="20">7.2.2.10</ecNumber>
    </recommendedName>
</protein>
<evidence type="ECO:0000256" key="18">
    <source>
        <dbReference type="ARBA" id="ARBA00023065"/>
    </source>
</evidence>
<keyword evidence="11 20" id="KW-0106">Calcium</keyword>
<feature type="transmembrane region" description="Helical" evidence="20">
    <location>
        <begin position="930"/>
        <end position="949"/>
    </location>
</feature>
<dbReference type="EMBL" id="CAJOAX010000917">
    <property type="protein sequence ID" value="CAF3666267.1"/>
    <property type="molecule type" value="Genomic_DNA"/>
</dbReference>
<dbReference type="NCBIfam" id="TIGR01517">
    <property type="entry name" value="ATPase-IIB_Ca"/>
    <property type="match status" value="1"/>
</dbReference>
<comment type="caution">
    <text evidence="23">The sequence shown here is derived from an EMBL/GenBank/DDBJ whole genome shotgun (WGS) entry which is preliminary data.</text>
</comment>
<feature type="compositionally biased region" description="Basic and acidic residues" evidence="21">
    <location>
        <begin position="287"/>
        <end position="298"/>
    </location>
</feature>
<name>A0A818S3Y9_9BILA</name>
<dbReference type="PRINTS" id="PR00121">
    <property type="entry name" value="NAKATPASE"/>
</dbReference>
<evidence type="ECO:0000256" key="2">
    <source>
        <dbReference type="ARBA" id="ARBA00006124"/>
    </source>
</evidence>
<accession>A0A818S3Y9</accession>
<keyword evidence="10" id="KW-0187">Copper transport</keyword>
<keyword evidence="12 20" id="KW-0067">ATP-binding</keyword>
<reference evidence="23" key="1">
    <citation type="submission" date="2021-02" db="EMBL/GenBank/DDBJ databases">
        <authorList>
            <person name="Nowell W R."/>
        </authorList>
    </citation>
    <scope>NUCLEOTIDE SEQUENCE</scope>
</reference>
<evidence type="ECO:0000256" key="7">
    <source>
        <dbReference type="ARBA" id="ARBA00022692"/>
    </source>
</evidence>
<feature type="region of interest" description="Disordered" evidence="21">
    <location>
        <begin position="1191"/>
        <end position="1214"/>
    </location>
</feature>
<comment type="catalytic activity">
    <reaction evidence="20">
        <text>Ca(2+)(in) + ATP + H2O = Ca(2+)(out) + ADP + phosphate + H(+)</text>
        <dbReference type="Rhea" id="RHEA:18105"/>
        <dbReference type="ChEBI" id="CHEBI:15377"/>
        <dbReference type="ChEBI" id="CHEBI:15378"/>
        <dbReference type="ChEBI" id="CHEBI:29108"/>
        <dbReference type="ChEBI" id="CHEBI:30616"/>
        <dbReference type="ChEBI" id="CHEBI:43474"/>
        <dbReference type="ChEBI" id="CHEBI:456216"/>
        <dbReference type="EC" id="7.2.2.10"/>
    </reaction>
</comment>
<evidence type="ECO:0000256" key="15">
    <source>
        <dbReference type="ARBA" id="ARBA00022967"/>
    </source>
</evidence>
<evidence type="ECO:0000256" key="5">
    <source>
        <dbReference type="ARBA" id="ARBA00022553"/>
    </source>
</evidence>
<dbReference type="GO" id="GO:0016887">
    <property type="term" value="F:ATP hydrolysis activity"/>
    <property type="evidence" value="ECO:0007669"/>
    <property type="project" value="InterPro"/>
</dbReference>
<dbReference type="PROSITE" id="PS00154">
    <property type="entry name" value="ATPASE_E1_E2"/>
    <property type="match status" value="1"/>
</dbReference>
<evidence type="ECO:0000256" key="20">
    <source>
        <dbReference type="RuleBase" id="RU361146"/>
    </source>
</evidence>
<feature type="transmembrane region" description="Helical" evidence="20">
    <location>
        <begin position="969"/>
        <end position="986"/>
    </location>
</feature>
<comment type="similarity">
    <text evidence="2">Belongs to the cation transport ATPase (P-type) (TC 3.A.3) family. Type IIB subfamily.</text>
</comment>
<dbReference type="Gene3D" id="2.70.150.10">
    <property type="entry name" value="Calcium-transporting ATPase, cytoplasmic transduction domain A"/>
    <property type="match status" value="1"/>
</dbReference>
<evidence type="ECO:0000256" key="16">
    <source>
        <dbReference type="ARBA" id="ARBA00022989"/>
    </source>
</evidence>